<evidence type="ECO:0000313" key="2">
    <source>
        <dbReference type="EMBL" id="RVU71349.1"/>
    </source>
</evidence>
<dbReference type="PANTHER" id="PTHR33164">
    <property type="entry name" value="TRANSCRIPTIONAL REGULATOR, MARR FAMILY"/>
    <property type="match status" value="1"/>
</dbReference>
<keyword evidence="3" id="KW-1185">Reference proteome</keyword>
<gene>
    <name evidence="2" type="ORF">EJK17_02590</name>
</gene>
<dbReference type="Proteomes" id="UP000288291">
    <property type="component" value="Unassembled WGS sequence"/>
</dbReference>
<dbReference type="RefSeq" id="WP_103661528.1">
    <property type="nucleotide sequence ID" value="NZ_ML136874.1"/>
</dbReference>
<name>A0A437SWP8_9LACO</name>
<dbReference type="GO" id="GO:0003700">
    <property type="term" value="F:DNA-binding transcription factor activity"/>
    <property type="evidence" value="ECO:0007669"/>
    <property type="project" value="InterPro"/>
</dbReference>
<dbReference type="SMART" id="SM00347">
    <property type="entry name" value="HTH_MARR"/>
    <property type="match status" value="1"/>
</dbReference>
<evidence type="ECO:0000313" key="3">
    <source>
        <dbReference type="Proteomes" id="UP000288291"/>
    </source>
</evidence>
<dbReference type="PANTHER" id="PTHR33164:SF43">
    <property type="entry name" value="HTH-TYPE TRANSCRIPTIONAL REPRESSOR YETL"/>
    <property type="match status" value="1"/>
</dbReference>
<dbReference type="Pfam" id="PF12802">
    <property type="entry name" value="MarR_2"/>
    <property type="match status" value="1"/>
</dbReference>
<dbReference type="GO" id="GO:0006950">
    <property type="term" value="P:response to stress"/>
    <property type="evidence" value="ECO:0007669"/>
    <property type="project" value="TreeGrafter"/>
</dbReference>
<dbReference type="SUPFAM" id="SSF46785">
    <property type="entry name" value="Winged helix' DNA-binding domain"/>
    <property type="match status" value="1"/>
</dbReference>
<accession>A0A437SWP8</accession>
<evidence type="ECO:0000259" key="1">
    <source>
        <dbReference type="PROSITE" id="PS50995"/>
    </source>
</evidence>
<feature type="domain" description="HTH marR-type" evidence="1">
    <location>
        <begin position="1"/>
        <end position="134"/>
    </location>
</feature>
<dbReference type="AlphaFoldDB" id="A0A437SWP8"/>
<dbReference type="InterPro" id="IPR000835">
    <property type="entry name" value="HTH_MarR-typ"/>
</dbReference>
<reference evidence="2 3" key="1">
    <citation type="submission" date="2018-12" db="EMBL/GenBank/DDBJ databases">
        <authorList>
            <person name="Meng J."/>
        </authorList>
    </citation>
    <scope>NUCLEOTIDE SEQUENCE [LARGE SCALE GENOMIC DNA]</scope>
    <source>
        <strain evidence="2 3">HT111-2</strain>
    </source>
</reference>
<protein>
    <submittedName>
        <fullName evidence="2">MarR family transcriptional regulator</fullName>
    </submittedName>
</protein>
<dbReference type="Gene3D" id="1.10.10.10">
    <property type="entry name" value="Winged helix-like DNA-binding domain superfamily/Winged helix DNA-binding domain"/>
    <property type="match status" value="1"/>
</dbReference>
<dbReference type="InterPro" id="IPR036388">
    <property type="entry name" value="WH-like_DNA-bd_sf"/>
</dbReference>
<comment type="caution">
    <text evidence="2">The sequence shown here is derived from an EMBL/GenBank/DDBJ whole genome shotgun (WGS) entry which is preliminary data.</text>
</comment>
<dbReference type="PROSITE" id="PS50995">
    <property type="entry name" value="HTH_MARR_2"/>
    <property type="match status" value="1"/>
</dbReference>
<sequence>MKISITEKVTTAIVRGSKGYEQWNNQHHLPDYLAMILYELLMRQELTQKELTKLSDMPKQSINKGIKLLQKQGYLALKVNPKDKRAKLCHLTPEGKKYAQKKMQPLFDLEEKTAQEMGAAKMKQLLDLTEEWNQIFFKYLAMQEEEDNA</sequence>
<dbReference type="InterPro" id="IPR039422">
    <property type="entry name" value="MarR/SlyA-like"/>
</dbReference>
<proteinExistence type="predicted"/>
<dbReference type="EMBL" id="RXIA01000005">
    <property type="protein sequence ID" value="RVU71349.1"/>
    <property type="molecule type" value="Genomic_DNA"/>
</dbReference>
<dbReference type="InterPro" id="IPR036390">
    <property type="entry name" value="WH_DNA-bd_sf"/>
</dbReference>
<organism evidence="2 3">
    <name type="scientific">Lactobacillus xujianguonis</name>
    <dbReference type="NCBI Taxonomy" id="2495899"/>
    <lineage>
        <taxon>Bacteria</taxon>
        <taxon>Bacillati</taxon>
        <taxon>Bacillota</taxon>
        <taxon>Bacilli</taxon>
        <taxon>Lactobacillales</taxon>
        <taxon>Lactobacillaceae</taxon>
        <taxon>Lactobacillus</taxon>
    </lineage>
</organism>